<comment type="caution">
    <text evidence="1">The sequence shown here is derived from an EMBL/GenBank/DDBJ whole genome shotgun (WGS) entry which is preliminary data.</text>
</comment>
<dbReference type="AlphaFoldDB" id="A0A926KW03"/>
<reference evidence="1" key="2">
    <citation type="submission" date="2020-09" db="EMBL/GenBank/DDBJ databases">
        <authorList>
            <person name="Luo X."/>
        </authorList>
    </citation>
    <scope>NUCLEOTIDE SEQUENCE</scope>
    <source>
        <strain evidence="1">TRM S81-3</strain>
    </source>
</reference>
<evidence type="ECO:0000313" key="2">
    <source>
        <dbReference type="Proteomes" id="UP000621210"/>
    </source>
</evidence>
<dbReference type="Proteomes" id="UP000621210">
    <property type="component" value="Unassembled WGS sequence"/>
</dbReference>
<gene>
    <name evidence="1" type="ORF">H0H10_01515</name>
</gene>
<evidence type="ECO:0000313" key="1">
    <source>
        <dbReference type="EMBL" id="MBD0417870.1"/>
    </source>
</evidence>
<dbReference type="RefSeq" id="WP_188178950.1">
    <property type="nucleotide sequence ID" value="NZ_JACVQF010000036.1"/>
</dbReference>
<sequence>MAGPEDDIRRWCGGTPRALLTVPGITGLLRVEIGFIDATTLTLGGTA</sequence>
<organism evidence="1 2">
    <name type="scientific">Streptomyces griseicoloratus</name>
    <dbReference type="NCBI Taxonomy" id="2752516"/>
    <lineage>
        <taxon>Bacteria</taxon>
        <taxon>Bacillati</taxon>
        <taxon>Actinomycetota</taxon>
        <taxon>Actinomycetes</taxon>
        <taxon>Kitasatosporales</taxon>
        <taxon>Streptomycetaceae</taxon>
        <taxon>Streptomyces</taxon>
    </lineage>
</organism>
<accession>A0A926KW03</accession>
<dbReference type="EMBL" id="JACVQF010000036">
    <property type="protein sequence ID" value="MBD0417870.1"/>
    <property type="molecule type" value="Genomic_DNA"/>
</dbReference>
<name>A0A926KW03_9ACTN</name>
<proteinExistence type="predicted"/>
<protein>
    <submittedName>
        <fullName evidence="1">Uncharacterized protein</fullName>
    </submittedName>
</protein>
<reference evidence="1" key="1">
    <citation type="submission" date="2020-09" db="EMBL/GenBank/DDBJ databases">
        <title>Streptomyces grisecoloratus sp. nov., isolated from cotton soil.</title>
        <authorList>
            <person name="Xing L."/>
        </authorList>
    </citation>
    <scope>NUCLEOTIDE SEQUENCE</scope>
    <source>
        <strain evidence="1">TRM S81-3</strain>
    </source>
</reference>
<keyword evidence="2" id="KW-1185">Reference proteome</keyword>